<keyword evidence="5" id="KW-0573">Peptidoglycan synthesis</keyword>
<feature type="binding site" evidence="8">
    <location>
        <position position="288"/>
    </location>
    <ligand>
        <name>substrate</name>
    </ligand>
</feature>
<keyword evidence="11" id="KW-0812">Transmembrane</keyword>
<name>A0A916XEY0_9ACTN</name>
<keyword evidence="3" id="KW-0378">Hydrolase</keyword>
<dbReference type="InterPro" id="IPR001967">
    <property type="entry name" value="Peptidase_S11_N"/>
</dbReference>
<dbReference type="Gene3D" id="3.40.710.10">
    <property type="entry name" value="DD-peptidase/beta-lactamase superfamily"/>
    <property type="match status" value="1"/>
</dbReference>
<keyword evidence="2" id="KW-0732">Signal</keyword>
<feature type="domain" description="Peptidase S11 D-alanyl-D-alanine carboxypeptidase A N-terminal" evidence="12">
    <location>
        <begin position="83"/>
        <end position="318"/>
    </location>
</feature>
<reference evidence="13" key="1">
    <citation type="journal article" date="2014" name="Int. J. Syst. Evol. Microbiol.">
        <title>Complete genome sequence of Corynebacterium casei LMG S-19264T (=DSM 44701T), isolated from a smear-ripened cheese.</title>
        <authorList>
            <consortium name="US DOE Joint Genome Institute (JGI-PGF)"/>
            <person name="Walter F."/>
            <person name="Albersmeier A."/>
            <person name="Kalinowski J."/>
            <person name="Ruckert C."/>
        </authorList>
    </citation>
    <scope>NUCLEOTIDE SEQUENCE</scope>
    <source>
        <strain evidence="13">CGMCC 1.15478</strain>
    </source>
</reference>
<keyword evidence="11" id="KW-1133">Transmembrane helix</keyword>
<dbReference type="PANTHER" id="PTHR21581:SF33">
    <property type="entry name" value="D-ALANYL-D-ALANINE CARBOXYPEPTIDASE DACB"/>
    <property type="match status" value="1"/>
</dbReference>
<feature type="region of interest" description="Disordered" evidence="10">
    <location>
        <begin position="1"/>
        <end position="72"/>
    </location>
</feature>
<sequence>MPSVAAQLISPLPPEGDITTSEAPFTTPDTADCPFAQWPPPASDTSDEPRPGEPEPTPLPIPSPPVGGPLLGQCDLTIAPNAPAPPEEISAASWLIADLDSGEILATKDPHGRHRPASTIKTLLALVAFDELDLDKTVFGTMEDANIEGSRAGIGPRGEYTNRLLMQALVLASGNDVANAIATQLGGIDETLRKMNERAKELGALDTRAGSPSGLDSPGMSSSAYDLAVIFREAMNIPEFVENIQTTQVDFPGYPADPEIPGDFDRPGFAMGNDNIVNWNYPDSIGGKNGFTNSARQTYVGAAERDGRRLVVSVLMADNEPQPVWKQIADLFDYGFSVPPDDSVGTLNAIDSIRDGAAESDADVLAQPGIPRSSSPGPESDTSATQRFVVGAVGGIVVLALLLAAVRVGRKK</sequence>
<protein>
    <submittedName>
        <fullName evidence="13">Penicillin-binding protein DacB1</fullName>
    </submittedName>
</protein>
<dbReference type="InterPro" id="IPR012338">
    <property type="entry name" value="Beta-lactam/transpept-like"/>
</dbReference>
<evidence type="ECO:0000313" key="14">
    <source>
        <dbReference type="Proteomes" id="UP000641514"/>
    </source>
</evidence>
<dbReference type="AlphaFoldDB" id="A0A916XEY0"/>
<evidence type="ECO:0000256" key="4">
    <source>
        <dbReference type="ARBA" id="ARBA00022960"/>
    </source>
</evidence>
<feature type="active site" description="Acyl-ester intermediate" evidence="7">
    <location>
        <position position="118"/>
    </location>
</feature>
<keyword evidence="14" id="KW-1185">Reference proteome</keyword>
<dbReference type="GO" id="GO:0006508">
    <property type="term" value="P:proteolysis"/>
    <property type="evidence" value="ECO:0007669"/>
    <property type="project" value="InterPro"/>
</dbReference>
<dbReference type="InterPro" id="IPR018044">
    <property type="entry name" value="Peptidase_S11"/>
</dbReference>
<evidence type="ECO:0000256" key="10">
    <source>
        <dbReference type="SAM" id="MobiDB-lite"/>
    </source>
</evidence>
<feature type="active site" evidence="7">
    <location>
        <position position="173"/>
    </location>
</feature>
<dbReference type="GO" id="GO:0009252">
    <property type="term" value="P:peptidoglycan biosynthetic process"/>
    <property type="evidence" value="ECO:0007669"/>
    <property type="project" value="UniProtKB-KW"/>
</dbReference>
<dbReference type="EMBL" id="BMJH01000002">
    <property type="protein sequence ID" value="GGC65598.1"/>
    <property type="molecule type" value="Genomic_DNA"/>
</dbReference>
<keyword evidence="6" id="KW-0961">Cell wall biogenesis/degradation</keyword>
<evidence type="ECO:0000256" key="5">
    <source>
        <dbReference type="ARBA" id="ARBA00022984"/>
    </source>
</evidence>
<dbReference type="SUPFAM" id="SSF56601">
    <property type="entry name" value="beta-lactamase/transpeptidase-like"/>
    <property type="match status" value="1"/>
</dbReference>
<feature type="compositionally biased region" description="Polar residues" evidence="10">
    <location>
        <begin position="18"/>
        <end position="29"/>
    </location>
</feature>
<keyword evidence="11" id="KW-0472">Membrane</keyword>
<reference evidence="13" key="2">
    <citation type="submission" date="2020-09" db="EMBL/GenBank/DDBJ databases">
        <authorList>
            <person name="Sun Q."/>
            <person name="Zhou Y."/>
        </authorList>
    </citation>
    <scope>NUCLEOTIDE SEQUENCE</scope>
    <source>
        <strain evidence="13">CGMCC 1.15478</strain>
    </source>
</reference>
<evidence type="ECO:0000256" key="11">
    <source>
        <dbReference type="SAM" id="Phobius"/>
    </source>
</evidence>
<dbReference type="Proteomes" id="UP000641514">
    <property type="component" value="Unassembled WGS sequence"/>
</dbReference>
<evidence type="ECO:0000259" key="12">
    <source>
        <dbReference type="Pfam" id="PF00768"/>
    </source>
</evidence>
<evidence type="ECO:0000256" key="8">
    <source>
        <dbReference type="PIRSR" id="PIRSR618044-2"/>
    </source>
</evidence>
<feature type="compositionally biased region" description="Pro residues" evidence="10">
    <location>
        <begin position="54"/>
        <end position="67"/>
    </location>
</feature>
<proteinExistence type="inferred from homology"/>
<evidence type="ECO:0000256" key="7">
    <source>
        <dbReference type="PIRSR" id="PIRSR618044-1"/>
    </source>
</evidence>
<dbReference type="GO" id="GO:0009002">
    <property type="term" value="F:serine-type D-Ala-D-Ala carboxypeptidase activity"/>
    <property type="evidence" value="ECO:0007669"/>
    <property type="project" value="InterPro"/>
</dbReference>
<feature type="active site" description="Proton acceptor" evidence="7">
    <location>
        <position position="121"/>
    </location>
</feature>
<dbReference type="Pfam" id="PF00768">
    <property type="entry name" value="Peptidase_S11"/>
    <property type="match status" value="1"/>
</dbReference>
<evidence type="ECO:0000256" key="9">
    <source>
        <dbReference type="RuleBase" id="RU004016"/>
    </source>
</evidence>
<dbReference type="PANTHER" id="PTHR21581">
    <property type="entry name" value="D-ALANYL-D-ALANINE CARBOXYPEPTIDASE"/>
    <property type="match status" value="1"/>
</dbReference>
<evidence type="ECO:0000256" key="2">
    <source>
        <dbReference type="ARBA" id="ARBA00022729"/>
    </source>
</evidence>
<dbReference type="GO" id="GO:0008360">
    <property type="term" value="P:regulation of cell shape"/>
    <property type="evidence" value="ECO:0007669"/>
    <property type="project" value="UniProtKB-KW"/>
</dbReference>
<dbReference type="PRINTS" id="PR00725">
    <property type="entry name" value="DADACBPTASE1"/>
</dbReference>
<organism evidence="13 14">
    <name type="scientific">Hoyosella rhizosphaerae</name>
    <dbReference type="NCBI Taxonomy" id="1755582"/>
    <lineage>
        <taxon>Bacteria</taxon>
        <taxon>Bacillati</taxon>
        <taxon>Actinomycetota</taxon>
        <taxon>Actinomycetes</taxon>
        <taxon>Mycobacteriales</taxon>
        <taxon>Hoyosellaceae</taxon>
        <taxon>Hoyosella</taxon>
    </lineage>
</organism>
<evidence type="ECO:0000256" key="1">
    <source>
        <dbReference type="ARBA" id="ARBA00007164"/>
    </source>
</evidence>
<evidence type="ECO:0000313" key="13">
    <source>
        <dbReference type="EMBL" id="GGC65598.1"/>
    </source>
</evidence>
<comment type="caution">
    <text evidence="13">The sequence shown here is derived from an EMBL/GenBank/DDBJ whole genome shotgun (WGS) entry which is preliminary data.</text>
</comment>
<dbReference type="GO" id="GO:0071555">
    <property type="term" value="P:cell wall organization"/>
    <property type="evidence" value="ECO:0007669"/>
    <property type="project" value="UniProtKB-KW"/>
</dbReference>
<comment type="similarity">
    <text evidence="1 9">Belongs to the peptidase S11 family.</text>
</comment>
<evidence type="ECO:0000256" key="3">
    <source>
        <dbReference type="ARBA" id="ARBA00022801"/>
    </source>
</evidence>
<gene>
    <name evidence="13" type="ORF">GCM10011410_17590</name>
</gene>
<feature type="transmembrane region" description="Helical" evidence="11">
    <location>
        <begin position="388"/>
        <end position="406"/>
    </location>
</feature>
<evidence type="ECO:0000256" key="6">
    <source>
        <dbReference type="ARBA" id="ARBA00023316"/>
    </source>
</evidence>
<keyword evidence="4" id="KW-0133">Cell shape</keyword>
<accession>A0A916XEY0</accession>